<reference evidence="1 2" key="1">
    <citation type="submission" date="2016-12" db="EMBL/GenBank/DDBJ databases">
        <title>Domibacillus antri genome sequencing.</title>
        <authorList>
            <person name="Verma A."/>
            <person name="Krishnamurthi S."/>
        </authorList>
    </citation>
    <scope>NUCLEOTIDE SEQUENCE [LARGE SCALE GENOMIC DNA]</scope>
    <source>
        <strain evidence="1 2">XD80</strain>
    </source>
</reference>
<proteinExistence type="predicted"/>
<dbReference type="AlphaFoldDB" id="A0A1Q8Q1Y0"/>
<organism evidence="1 2">
    <name type="scientific">Domibacillus antri</name>
    <dbReference type="NCBI Taxonomy" id="1714264"/>
    <lineage>
        <taxon>Bacteria</taxon>
        <taxon>Bacillati</taxon>
        <taxon>Bacillota</taxon>
        <taxon>Bacilli</taxon>
        <taxon>Bacillales</taxon>
        <taxon>Bacillaceae</taxon>
        <taxon>Domibacillus</taxon>
    </lineage>
</organism>
<sequence length="61" mass="7224">MENDDEKQSERDQLEVIALDQLVPQDHLVRKLEAAIDFSFIYPLVEDLYVFVNLKVSHHRN</sequence>
<evidence type="ECO:0008006" key="3">
    <source>
        <dbReference type="Google" id="ProtNLM"/>
    </source>
</evidence>
<protein>
    <recommendedName>
        <fullName evidence="3">Transposase</fullName>
    </recommendedName>
</protein>
<keyword evidence="2" id="KW-1185">Reference proteome</keyword>
<comment type="caution">
    <text evidence="1">The sequence shown here is derived from an EMBL/GenBank/DDBJ whole genome shotgun (WGS) entry which is preliminary data.</text>
</comment>
<name>A0A1Q8Q1Y0_9BACI</name>
<evidence type="ECO:0000313" key="2">
    <source>
        <dbReference type="Proteomes" id="UP000185568"/>
    </source>
</evidence>
<dbReference type="EMBL" id="MSDU01000055">
    <property type="protein sequence ID" value="OLN21318.1"/>
    <property type="molecule type" value="Genomic_DNA"/>
</dbReference>
<dbReference type="Proteomes" id="UP000185568">
    <property type="component" value="Unassembled WGS sequence"/>
</dbReference>
<gene>
    <name evidence="1" type="ORF">BTO30_15620</name>
</gene>
<accession>A0A1Q8Q1Y0</accession>
<evidence type="ECO:0000313" key="1">
    <source>
        <dbReference type="EMBL" id="OLN21318.1"/>
    </source>
</evidence>
<dbReference type="STRING" id="1714264.BTO30_15620"/>